<evidence type="ECO:0000313" key="1">
    <source>
        <dbReference type="EMBL" id="JAH25233.1"/>
    </source>
</evidence>
<reference evidence="1" key="2">
    <citation type="journal article" date="2015" name="Fish Shellfish Immunol.">
        <title>Early steps in the European eel (Anguilla anguilla)-Vibrio vulnificus interaction in the gills: Role of the RtxA13 toxin.</title>
        <authorList>
            <person name="Callol A."/>
            <person name="Pajuelo D."/>
            <person name="Ebbesson L."/>
            <person name="Teles M."/>
            <person name="MacKenzie S."/>
            <person name="Amaro C."/>
        </authorList>
    </citation>
    <scope>NUCLEOTIDE SEQUENCE</scope>
</reference>
<proteinExistence type="predicted"/>
<reference evidence="1" key="1">
    <citation type="submission" date="2014-11" db="EMBL/GenBank/DDBJ databases">
        <authorList>
            <person name="Amaro Gonzalez C."/>
        </authorList>
    </citation>
    <scope>NUCLEOTIDE SEQUENCE</scope>
</reference>
<sequence>MLFGVIFCFRLRLLKIKQRRPSNQISSQSLQVLLRTHPQNT</sequence>
<name>A0A0E9RA93_ANGAN</name>
<organism evidence="1">
    <name type="scientific">Anguilla anguilla</name>
    <name type="common">European freshwater eel</name>
    <name type="synonym">Muraena anguilla</name>
    <dbReference type="NCBI Taxonomy" id="7936"/>
    <lineage>
        <taxon>Eukaryota</taxon>
        <taxon>Metazoa</taxon>
        <taxon>Chordata</taxon>
        <taxon>Craniata</taxon>
        <taxon>Vertebrata</taxon>
        <taxon>Euteleostomi</taxon>
        <taxon>Actinopterygii</taxon>
        <taxon>Neopterygii</taxon>
        <taxon>Teleostei</taxon>
        <taxon>Anguilliformes</taxon>
        <taxon>Anguillidae</taxon>
        <taxon>Anguilla</taxon>
    </lineage>
</organism>
<accession>A0A0E9RA93</accession>
<dbReference type="EMBL" id="GBXM01083344">
    <property type="protein sequence ID" value="JAH25233.1"/>
    <property type="molecule type" value="Transcribed_RNA"/>
</dbReference>
<protein>
    <submittedName>
        <fullName evidence="1">Uncharacterized protein</fullName>
    </submittedName>
</protein>
<dbReference type="AlphaFoldDB" id="A0A0E9RA93"/>